<dbReference type="SUPFAM" id="SSF53474">
    <property type="entry name" value="alpha/beta-Hydrolases"/>
    <property type="match status" value="1"/>
</dbReference>
<evidence type="ECO:0000313" key="2">
    <source>
        <dbReference type="EMBL" id="WLV23932.1"/>
    </source>
</evidence>
<dbReference type="RefSeq" id="WP_348026453.1">
    <property type="nucleotide sequence ID" value="NZ_CP129113.1"/>
</dbReference>
<accession>A0ABY9KW20</accession>
<dbReference type="InterPro" id="IPR029058">
    <property type="entry name" value="AB_hydrolase_fold"/>
</dbReference>
<dbReference type="EMBL" id="CP129113">
    <property type="protein sequence ID" value="WLV23932.1"/>
    <property type="molecule type" value="Genomic_DNA"/>
</dbReference>
<dbReference type="Pfam" id="PF12146">
    <property type="entry name" value="Hydrolase_4"/>
    <property type="match status" value="1"/>
</dbReference>
<dbReference type="Gene3D" id="3.40.50.1820">
    <property type="entry name" value="alpha/beta hydrolase"/>
    <property type="match status" value="1"/>
</dbReference>
<reference evidence="2" key="1">
    <citation type="submission" date="2023-06" db="EMBL/GenBank/DDBJ databases">
        <title>A Treasure from Seagulls: Isolation and Description of Aciduricobacillus qingdaonensis gen. nov., sp. nov., a Rare Obligately Uric Acid-utilizing Member in the Family Bacillaceae.</title>
        <authorList>
            <person name="Liu W."/>
            <person name="Wang B."/>
        </authorList>
    </citation>
    <scope>NUCLEOTIDE SEQUENCE</scope>
    <source>
        <strain evidence="2">44XB</strain>
    </source>
</reference>
<evidence type="ECO:0000259" key="1">
    <source>
        <dbReference type="Pfam" id="PF12146"/>
    </source>
</evidence>
<dbReference type="InterPro" id="IPR051044">
    <property type="entry name" value="MAG_DAG_Lipase"/>
</dbReference>
<sequence length="304" mass="34663">MKQSLWIQNEEGMGLHAVSWIPDGQDIKAIVQISHGLAEHIERYEPFAQFLNDHGFLVFGHDHRGHGKTGRKQNKPGYFAPEQGFNKLAEDLVHVSLCIKDEHRGIPIILLGHSMGSFIVKKALQENSHLYSGAIICGTGNENRLTTTLGKALAAGLPPEKSSPLLNKLVFGSYNKKIIQPRTNFDWLSCDVNEVDRYIEDPFCGFIPTARLFYDLLDGLQIVGNWRKNTNIRKHFPLLFMSGHDDPVGKFGKSVWQATEHYRKAGLEDITVLLFEDMRHEILNEINRDEVWKTILNWIMESYN</sequence>
<proteinExistence type="predicted"/>
<organism evidence="2 3">
    <name type="scientific">Aciduricibacillus chroicocephali</name>
    <dbReference type="NCBI Taxonomy" id="3054939"/>
    <lineage>
        <taxon>Bacteria</taxon>
        <taxon>Bacillati</taxon>
        <taxon>Bacillota</taxon>
        <taxon>Bacilli</taxon>
        <taxon>Bacillales</taxon>
        <taxon>Bacillaceae</taxon>
        <taxon>Aciduricibacillus</taxon>
    </lineage>
</organism>
<dbReference type="InterPro" id="IPR022742">
    <property type="entry name" value="Hydrolase_4"/>
</dbReference>
<gene>
    <name evidence="2" type="ORF">QR721_09830</name>
</gene>
<protein>
    <submittedName>
        <fullName evidence="2">Lysophospholipase</fullName>
    </submittedName>
</protein>
<name>A0ABY9KW20_9BACI</name>
<evidence type="ECO:0000313" key="3">
    <source>
        <dbReference type="Proteomes" id="UP001180087"/>
    </source>
</evidence>
<dbReference type="PANTHER" id="PTHR11614">
    <property type="entry name" value="PHOSPHOLIPASE-RELATED"/>
    <property type="match status" value="1"/>
</dbReference>
<feature type="domain" description="Serine aminopeptidase S33" evidence="1">
    <location>
        <begin position="26"/>
        <end position="286"/>
    </location>
</feature>
<keyword evidence="3" id="KW-1185">Reference proteome</keyword>
<dbReference type="Proteomes" id="UP001180087">
    <property type="component" value="Chromosome"/>
</dbReference>